<organism evidence="4 5">
    <name type="scientific">Dreissena polymorpha</name>
    <name type="common">Zebra mussel</name>
    <name type="synonym">Mytilus polymorpha</name>
    <dbReference type="NCBI Taxonomy" id="45954"/>
    <lineage>
        <taxon>Eukaryota</taxon>
        <taxon>Metazoa</taxon>
        <taxon>Spiralia</taxon>
        <taxon>Lophotrochozoa</taxon>
        <taxon>Mollusca</taxon>
        <taxon>Bivalvia</taxon>
        <taxon>Autobranchia</taxon>
        <taxon>Heteroconchia</taxon>
        <taxon>Euheterodonta</taxon>
        <taxon>Imparidentia</taxon>
        <taxon>Neoheterodontei</taxon>
        <taxon>Myida</taxon>
        <taxon>Dreissenoidea</taxon>
        <taxon>Dreissenidae</taxon>
        <taxon>Dreissena</taxon>
    </lineage>
</organism>
<dbReference type="GO" id="GO:0008298">
    <property type="term" value="P:intracellular mRNA localization"/>
    <property type="evidence" value="ECO:0007669"/>
    <property type="project" value="TreeGrafter"/>
</dbReference>
<evidence type="ECO:0000313" key="4">
    <source>
        <dbReference type="EMBL" id="KAH3712384.1"/>
    </source>
</evidence>
<dbReference type="PROSITE" id="PS50137">
    <property type="entry name" value="DS_RBD"/>
    <property type="match status" value="1"/>
</dbReference>
<gene>
    <name evidence="4" type="ORF">DPMN_072084</name>
</gene>
<comment type="caution">
    <text evidence="4">The sequence shown here is derived from an EMBL/GenBank/DDBJ whole genome shotgun (WGS) entry which is preliminary data.</text>
</comment>
<dbReference type="SUPFAM" id="SSF54768">
    <property type="entry name" value="dsRNA-binding domain-like"/>
    <property type="match status" value="1"/>
</dbReference>
<dbReference type="PANTHER" id="PTHR46054">
    <property type="entry name" value="MATERNAL EFFECT PROTEIN STAUFEN"/>
    <property type="match status" value="1"/>
</dbReference>
<proteinExistence type="predicted"/>
<dbReference type="GO" id="GO:0003729">
    <property type="term" value="F:mRNA binding"/>
    <property type="evidence" value="ECO:0007669"/>
    <property type="project" value="TreeGrafter"/>
</dbReference>
<dbReference type="EMBL" id="JAIWYP010000014">
    <property type="protein sequence ID" value="KAH3712384.1"/>
    <property type="molecule type" value="Genomic_DNA"/>
</dbReference>
<dbReference type="GO" id="GO:0035418">
    <property type="term" value="P:protein localization to synapse"/>
    <property type="evidence" value="ECO:0007669"/>
    <property type="project" value="TreeGrafter"/>
</dbReference>
<reference evidence="4" key="2">
    <citation type="submission" date="2020-11" db="EMBL/GenBank/DDBJ databases">
        <authorList>
            <person name="McCartney M.A."/>
            <person name="Auch B."/>
            <person name="Kono T."/>
            <person name="Mallez S."/>
            <person name="Becker A."/>
            <person name="Gohl D.M."/>
            <person name="Silverstein K.A.T."/>
            <person name="Koren S."/>
            <person name="Bechman K.B."/>
            <person name="Herman A."/>
            <person name="Abrahante J.E."/>
            <person name="Garbe J."/>
        </authorList>
    </citation>
    <scope>NUCLEOTIDE SEQUENCE</scope>
    <source>
        <strain evidence="4">Duluth1</strain>
        <tissue evidence="4">Whole animal</tissue>
    </source>
</reference>
<keyword evidence="5" id="KW-1185">Reference proteome</keyword>
<evidence type="ECO:0000313" key="5">
    <source>
        <dbReference type="Proteomes" id="UP000828390"/>
    </source>
</evidence>
<dbReference type="AlphaFoldDB" id="A0A9D4BWM6"/>
<dbReference type="GO" id="GO:0043025">
    <property type="term" value="C:neuronal cell body"/>
    <property type="evidence" value="ECO:0007669"/>
    <property type="project" value="TreeGrafter"/>
</dbReference>
<dbReference type="GO" id="GO:0003725">
    <property type="term" value="F:double-stranded RNA binding"/>
    <property type="evidence" value="ECO:0007669"/>
    <property type="project" value="TreeGrafter"/>
</dbReference>
<dbReference type="InterPro" id="IPR051740">
    <property type="entry name" value="DRBM-containing_protein"/>
</dbReference>
<evidence type="ECO:0000259" key="3">
    <source>
        <dbReference type="PROSITE" id="PS50137"/>
    </source>
</evidence>
<dbReference type="GO" id="GO:0098964">
    <property type="term" value="P:anterograde dendritic transport of messenger ribonucleoprotein complex"/>
    <property type="evidence" value="ECO:0007669"/>
    <property type="project" value="TreeGrafter"/>
</dbReference>
<reference evidence="4" key="1">
    <citation type="journal article" date="2019" name="bioRxiv">
        <title>The Genome of the Zebra Mussel, Dreissena polymorpha: A Resource for Invasive Species Research.</title>
        <authorList>
            <person name="McCartney M.A."/>
            <person name="Auch B."/>
            <person name="Kono T."/>
            <person name="Mallez S."/>
            <person name="Zhang Y."/>
            <person name="Obille A."/>
            <person name="Becker A."/>
            <person name="Abrahante J.E."/>
            <person name="Garbe J."/>
            <person name="Badalamenti J.P."/>
            <person name="Herman A."/>
            <person name="Mangelson H."/>
            <person name="Liachko I."/>
            <person name="Sullivan S."/>
            <person name="Sone E.D."/>
            <person name="Koren S."/>
            <person name="Silverstein K.A.T."/>
            <person name="Beckman K.B."/>
            <person name="Gohl D.M."/>
        </authorList>
    </citation>
    <scope>NUCLEOTIDE SEQUENCE</scope>
    <source>
        <strain evidence="4">Duluth1</strain>
        <tissue evidence="4">Whole animal</tissue>
    </source>
</reference>
<dbReference type="PANTHER" id="PTHR46054:SF3">
    <property type="entry name" value="MATERNAL EFFECT PROTEIN STAUFEN"/>
    <property type="match status" value="1"/>
</dbReference>
<dbReference type="InterPro" id="IPR014720">
    <property type="entry name" value="dsRBD_dom"/>
</dbReference>
<name>A0A9D4BWM6_DREPO</name>
<dbReference type="Proteomes" id="UP000828390">
    <property type="component" value="Unassembled WGS sequence"/>
</dbReference>
<feature type="domain" description="DRBM" evidence="3">
    <location>
        <begin position="13"/>
        <end position="53"/>
    </location>
</feature>
<dbReference type="GO" id="GO:0005886">
    <property type="term" value="C:plasma membrane"/>
    <property type="evidence" value="ECO:0007669"/>
    <property type="project" value="TreeGrafter"/>
</dbReference>
<dbReference type="Gene3D" id="3.30.160.20">
    <property type="match status" value="1"/>
</dbReference>
<dbReference type="GO" id="GO:0007281">
    <property type="term" value="P:germ cell development"/>
    <property type="evidence" value="ECO:0007669"/>
    <property type="project" value="TreeGrafter"/>
</dbReference>
<dbReference type="GO" id="GO:0032839">
    <property type="term" value="C:dendrite cytoplasm"/>
    <property type="evidence" value="ECO:0007669"/>
    <property type="project" value="GOC"/>
</dbReference>
<accession>A0A9D4BWM6</accession>
<sequence length="53" mass="6189">MQKADVQYGVNVNPISRLIQIQQAQKKKEPVYTLLAERGVPRRREFVIQVSKH</sequence>
<evidence type="ECO:0000256" key="1">
    <source>
        <dbReference type="ARBA" id="ARBA00022884"/>
    </source>
</evidence>
<keyword evidence="1 2" id="KW-0694">RNA-binding</keyword>
<protein>
    <recommendedName>
        <fullName evidence="3">DRBM domain-containing protein</fullName>
    </recommendedName>
</protein>
<evidence type="ECO:0000256" key="2">
    <source>
        <dbReference type="PROSITE-ProRule" id="PRU00266"/>
    </source>
</evidence>
<dbReference type="GO" id="GO:0010494">
    <property type="term" value="C:cytoplasmic stress granule"/>
    <property type="evidence" value="ECO:0007669"/>
    <property type="project" value="TreeGrafter"/>
</dbReference>
<dbReference type="FunFam" id="3.30.160.20:FF:000007">
    <property type="entry name" value="Double-stranded RNA-binding protein Staufen homolog 1"/>
    <property type="match status" value="1"/>
</dbReference>